<dbReference type="RefSeq" id="WP_128493711.1">
    <property type="nucleotide sequence ID" value="NZ_RZNB01000001.1"/>
</dbReference>
<accession>A0A3S4DP22</accession>
<name>A0A3S4DP22_9MICO</name>
<evidence type="ECO:0000313" key="4">
    <source>
        <dbReference type="Proteomes" id="UP000288547"/>
    </source>
</evidence>
<dbReference type="Proteomes" id="UP000288547">
    <property type="component" value="Unassembled WGS sequence"/>
</dbReference>
<dbReference type="AlphaFoldDB" id="A0A3S4DP22"/>
<evidence type="ECO:0000313" key="3">
    <source>
        <dbReference type="EMBL" id="RWZ52868.1"/>
    </source>
</evidence>
<feature type="compositionally biased region" description="Basic and acidic residues" evidence="1">
    <location>
        <begin position="118"/>
        <end position="134"/>
    </location>
</feature>
<organism evidence="3 4">
    <name type="scientific">Labedella phragmitis</name>
    <dbReference type="NCBI Taxonomy" id="2498849"/>
    <lineage>
        <taxon>Bacteria</taxon>
        <taxon>Bacillati</taxon>
        <taxon>Actinomycetota</taxon>
        <taxon>Actinomycetes</taxon>
        <taxon>Micrococcales</taxon>
        <taxon>Microbacteriaceae</taxon>
        <taxon>Labedella</taxon>
    </lineage>
</organism>
<keyword evidence="2" id="KW-0472">Membrane</keyword>
<feature type="compositionally biased region" description="Pro residues" evidence="1">
    <location>
        <begin position="82"/>
        <end position="100"/>
    </location>
</feature>
<dbReference type="EMBL" id="RZNB01000001">
    <property type="protein sequence ID" value="RWZ52868.1"/>
    <property type="molecule type" value="Genomic_DNA"/>
</dbReference>
<feature type="region of interest" description="Disordered" evidence="1">
    <location>
        <begin position="1"/>
        <end position="138"/>
    </location>
</feature>
<proteinExistence type="predicted"/>
<evidence type="ECO:0000256" key="1">
    <source>
        <dbReference type="SAM" id="MobiDB-lite"/>
    </source>
</evidence>
<sequence>MADQGGIDPRHDPIFQRGYDPAVHGGPRDEVPVPSTRRSRARRDADLDLFAPPSSQSPDASGTAAPGGVPPESRPRWGSDDPLPPPVAERPTRMVPPPGAPAEEEPEDFLARAPKVADAGEARSNPRTESRDTDAAPTAPWRNPYLLGLVIGGAVLAVAGFQMFRAALETIYVDFAQTGFIFGGGDTGSDEDADPTAELVSMQLGWSLGPLLFVVGLAAILAVVIFVAVRWRPVGRADERGPAADGGGDESHGNTDGTGARP</sequence>
<reference evidence="3 4" key="1">
    <citation type="submission" date="2018-12" db="EMBL/GenBank/DDBJ databases">
        <authorList>
            <person name="Li F."/>
        </authorList>
    </citation>
    <scope>NUCLEOTIDE SEQUENCE [LARGE SCALE GENOMIC DNA]</scope>
    <source>
        <strain evidence="3 4">11W25H-1</strain>
    </source>
</reference>
<dbReference type="OrthoDB" id="5119610at2"/>
<keyword evidence="4" id="KW-1185">Reference proteome</keyword>
<feature type="transmembrane region" description="Helical" evidence="2">
    <location>
        <begin position="145"/>
        <end position="164"/>
    </location>
</feature>
<gene>
    <name evidence="3" type="ORF">ELQ90_02710</name>
</gene>
<evidence type="ECO:0000256" key="2">
    <source>
        <dbReference type="SAM" id="Phobius"/>
    </source>
</evidence>
<feature type="transmembrane region" description="Helical" evidence="2">
    <location>
        <begin position="211"/>
        <end position="231"/>
    </location>
</feature>
<keyword evidence="2" id="KW-0812">Transmembrane</keyword>
<comment type="caution">
    <text evidence="3">The sequence shown here is derived from an EMBL/GenBank/DDBJ whole genome shotgun (WGS) entry which is preliminary data.</text>
</comment>
<keyword evidence="2" id="KW-1133">Transmembrane helix</keyword>
<feature type="region of interest" description="Disordered" evidence="1">
    <location>
        <begin position="238"/>
        <end position="262"/>
    </location>
</feature>
<protein>
    <submittedName>
        <fullName evidence="3">Uncharacterized protein</fullName>
    </submittedName>
</protein>